<evidence type="ECO:0000256" key="2">
    <source>
        <dbReference type="ARBA" id="ARBA00022741"/>
    </source>
</evidence>
<dbReference type="InterPro" id="IPR011545">
    <property type="entry name" value="DEAD/DEAH_box_helicase_dom"/>
</dbReference>
<keyword evidence="2" id="KW-0547">Nucleotide-binding</keyword>
<feature type="domain" description="Helicase ATP-binding" evidence="7">
    <location>
        <begin position="292"/>
        <end position="509"/>
    </location>
</feature>
<dbReference type="Gene3D" id="3.40.50.300">
    <property type="entry name" value="P-loop containing nucleotide triphosphate hydrolases"/>
    <property type="match status" value="2"/>
</dbReference>
<evidence type="ECO:0000256" key="1">
    <source>
        <dbReference type="ARBA" id="ARBA00012552"/>
    </source>
</evidence>
<dbReference type="FunFam" id="3.40.50.300:FF:000008">
    <property type="entry name" value="ATP-dependent RNA helicase RhlB"/>
    <property type="match status" value="1"/>
</dbReference>
<dbReference type="GO" id="GO:0003724">
    <property type="term" value="F:RNA helicase activity"/>
    <property type="evidence" value="ECO:0007669"/>
    <property type="project" value="UniProtKB-EC"/>
</dbReference>
<dbReference type="InterPro" id="IPR001650">
    <property type="entry name" value="Helicase_C-like"/>
</dbReference>
<dbReference type="InterPro" id="IPR014001">
    <property type="entry name" value="Helicase_ATP-bd"/>
</dbReference>
<feature type="region of interest" description="Disordered" evidence="6">
    <location>
        <begin position="701"/>
        <end position="738"/>
    </location>
</feature>
<dbReference type="Pfam" id="PF00270">
    <property type="entry name" value="DEAD"/>
    <property type="match status" value="1"/>
</dbReference>
<accession>A0A1J1HAW2</accession>
<keyword evidence="10" id="KW-1185">Reference proteome</keyword>
<dbReference type="SUPFAM" id="SSF52540">
    <property type="entry name" value="P-loop containing nucleoside triphosphate hydrolases"/>
    <property type="match status" value="1"/>
</dbReference>
<dbReference type="PROSITE" id="PS51192">
    <property type="entry name" value="HELICASE_ATP_BIND_1"/>
    <property type="match status" value="1"/>
</dbReference>
<feature type="domain" description="Helicase C-terminal" evidence="8">
    <location>
        <begin position="520"/>
        <end position="680"/>
    </location>
</feature>
<organism evidence="9 10">
    <name type="scientific">Plasmodium relictum</name>
    <dbReference type="NCBI Taxonomy" id="85471"/>
    <lineage>
        <taxon>Eukaryota</taxon>
        <taxon>Sar</taxon>
        <taxon>Alveolata</taxon>
        <taxon>Apicomplexa</taxon>
        <taxon>Aconoidasida</taxon>
        <taxon>Haemosporida</taxon>
        <taxon>Plasmodiidae</taxon>
        <taxon>Plasmodium</taxon>
        <taxon>Plasmodium (Haemamoeba)</taxon>
    </lineage>
</organism>
<dbReference type="Pfam" id="PF00271">
    <property type="entry name" value="Helicase_C"/>
    <property type="match status" value="1"/>
</dbReference>
<evidence type="ECO:0000259" key="7">
    <source>
        <dbReference type="PROSITE" id="PS51192"/>
    </source>
</evidence>
<dbReference type="OMA" id="RFLNNQK"/>
<feature type="region of interest" description="Disordered" evidence="6">
    <location>
        <begin position="146"/>
        <end position="172"/>
    </location>
</feature>
<keyword evidence="3" id="KW-0378">Hydrolase</keyword>
<name>A0A1J1HAW2_PLARL</name>
<evidence type="ECO:0000256" key="4">
    <source>
        <dbReference type="ARBA" id="ARBA00022806"/>
    </source>
</evidence>
<evidence type="ECO:0000259" key="8">
    <source>
        <dbReference type="PROSITE" id="PS51194"/>
    </source>
</evidence>
<evidence type="ECO:0000256" key="6">
    <source>
        <dbReference type="SAM" id="MobiDB-lite"/>
    </source>
</evidence>
<sequence length="804" mass="93493">MNYNNNNINTNFNKNEDQRNNYLRNNYIPNVNDISYRDNIQIQENSNAHVFTQLRNKRDPDSTITTTNRNYYKSNTSQNSYINDDTRNIDNSKSYVNYVDKNNIDAQENYKNKYTSSYYEKQNNEDNLVQHQKKGGNFMSNINKNKYENGTIPNNQRNNNINGQEKPRYKPPMLRNQNMYNRNNFNKMNYNKGGNPIFNRNYNIPKTAWANRDNRRYYAEKEEEIFSNVKSEKGVNFELYNSIPIELSGYSSENIVPIENFDDPALNLSDLLLSNIKKVNYDKTTPIQKYSLSIIMNKNDLIGVAQTGSGKTAGYLLPIINHMLLNDPPKHTFYDNNNNNNNSNYYFNKVCLPICLILAPTRELAVQIFYDAKKFCYETGIRPVVLYGGSNIKTQLSNLDKGADIIVATPGRLNDILEKKKIRLFLTSFLVLDEADRMLDMGFSPQIRSIINDYDMPGNDNDADTNENKMEYKKYCNEVIKRQTIMFSATFRKEVQVLAKEYLCNYTYLLVGKVGSTHEYIKQNLVYVEEENKCNYLTNILSENNSGLTIIFIETKRKADIIERYLNNKKLNAVCIHGDKSQDERERALKLFKRGIKNILVATDVAARGLDISNIKHVINFDLPSNIDDYIHRIGRTGRAGNIGIATSFVNEDNKNIFKDLLATLEECNQFIPRWFFNLVMRYTASARANRNYRYKSIKNKNNYSRYTNNNNNNPMTNKNMNSIPFNNSNSYNNSVGNNNGYNNSAGFPSTPYNNNMYANNYNNAYNNPFNNNKYNSNYNQKKFDDQKFQRNNYQSADDNNDGW</sequence>
<reference evidence="9 10" key="1">
    <citation type="submission" date="2015-04" db="EMBL/GenBank/DDBJ databases">
        <authorList>
            <consortium name="Pathogen Informatics"/>
        </authorList>
    </citation>
    <scope>NUCLEOTIDE SEQUENCE [LARGE SCALE GENOMIC DNA]</scope>
    <source>
        <strain evidence="9 10">SGS1</strain>
    </source>
</reference>
<evidence type="ECO:0000313" key="9">
    <source>
        <dbReference type="EMBL" id="CRH02539.1"/>
    </source>
</evidence>
<dbReference type="PROSITE" id="PS51194">
    <property type="entry name" value="HELICASE_CTER"/>
    <property type="match status" value="1"/>
</dbReference>
<dbReference type="EC" id="3.6.4.13" evidence="1"/>
<gene>
    <name evidence="9" type="ORF">PRELSG_1427000</name>
</gene>
<dbReference type="InterPro" id="IPR027417">
    <property type="entry name" value="P-loop_NTPase"/>
</dbReference>
<dbReference type="OrthoDB" id="196131at2759"/>
<dbReference type="EMBL" id="LN835309">
    <property type="protein sequence ID" value="CRH02539.1"/>
    <property type="molecule type" value="Genomic_DNA"/>
</dbReference>
<evidence type="ECO:0000256" key="3">
    <source>
        <dbReference type="ARBA" id="ARBA00022801"/>
    </source>
</evidence>
<dbReference type="PROSITE" id="PS00039">
    <property type="entry name" value="DEAD_ATP_HELICASE"/>
    <property type="match status" value="1"/>
</dbReference>
<evidence type="ECO:0000313" key="10">
    <source>
        <dbReference type="Proteomes" id="UP000220158"/>
    </source>
</evidence>
<dbReference type="RefSeq" id="XP_028535059.1">
    <property type="nucleotide sequence ID" value="XM_028679336.1"/>
</dbReference>
<dbReference type="GO" id="GO:0003676">
    <property type="term" value="F:nucleic acid binding"/>
    <property type="evidence" value="ECO:0007669"/>
    <property type="project" value="InterPro"/>
</dbReference>
<dbReference type="KEGG" id="prel:PRELSG_1427000"/>
<dbReference type="GO" id="GO:0016787">
    <property type="term" value="F:hydrolase activity"/>
    <property type="evidence" value="ECO:0007669"/>
    <property type="project" value="UniProtKB-KW"/>
</dbReference>
<dbReference type="PANTHER" id="PTHR47958">
    <property type="entry name" value="ATP-DEPENDENT RNA HELICASE DBP3"/>
    <property type="match status" value="1"/>
</dbReference>
<dbReference type="SMART" id="SM00487">
    <property type="entry name" value="DEXDc"/>
    <property type="match status" value="1"/>
</dbReference>
<dbReference type="InterPro" id="IPR000629">
    <property type="entry name" value="RNA-helicase_DEAD-box_CS"/>
</dbReference>
<dbReference type="Proteomes" id="UP000220158">
    <property type="component" value="Chromosome 14"/>
</dbReference>
<dbReference type="GeneID" id="39738702"/>
<feature type="compositionally biased region" description="Low complexity" evidence="6">
    <location>
        <begin position="149"/>
        <end position="164"/>
    </location>
</feature>
<dbReference type="AlphaFoldDB" id="A0A1J1HAW2"/>
<proteinExistence type="predicted"/>
<evidence type="ECO:0000256" key="5">
    <source>
        <dbReference type="ARBA" id="ARBA00022840"/>
    </source>
</evidence>
<keyword evidence="4 9" id="KW-0347">Helicase</keyword>
<dbReference type="GO" id="GO:0005524">
    <property type="term" value="F:ATP binding"/>
    <property type="evidence" value="ECO:0007669"/>
    <property type="project" value="UniProtKB-KW"/>
</dbReference>
<keyword evidence="5" id="KW-0067">ATP-binding</keyword>
<dbReference type="SMART" id="SM00490">
    <property type="entry name" value="HELICc"/>
    <property type="match status" value="1"/>
</dbReference>
<dbReference type="CDD" id="cd18787">
    <property type="entry name" value="SF2_C_DEAD"/>
    <property type="match status" value="1"/>
</dbReference>
<protein>
    <recommendedName>
        <fullName evidence="1">RNA helicase</fullName>
        <ecNumber evidence="1">3.6.4.13</ecNumber>
    </recommendedName>
</protein>
<dbReference type="VEuPathDB" id="PlasmoDB:PRELSG_1427000"/>